<gene>
    <name evidence="1" type="ORF">F2Q69_00017436</name>
</gene>
<name>A0A8S9QPJ3_BRACR</name>
<organism evidence="1 2">
    <name type="scientific">Brassica cretica</name>
    <name type="common">Mustard</name>
    <dbReference type="NCBI Taxonomy" id="69181"/>
    <lineage>
        <taxon>Eukaryota</taxon>
        <taxon>Viridiplantae</taxon>
        <taxon>Streptophyta</taxon>
        <taxon>Embryophyta</taxon>
        <taxon>Tracheophyta</taxon>
        <taxon>Spermatophyta</taxon>
        <taxon>Magnoliopsida</taxon>
        <taxon>eudicotyledons</taxon>
        <taxon>Gunneridae</taxon>
        <taxon>Pentapetalae</taxon>
        <taxon>rosids</taxon>
        <taxon>malvids</taxon>
        <taxon>Brassicales</taxon>
        <taxon>Brassicaceae</taxon>
        <taxon>Brassiceae</taxon>
        <taxon>Brassica</taxon>
    </lineage>
</organism>
<evidence type="ECO:0000313" key="1">
    <source>
        <dbReference type="EMBL" id="KAF3553148.1"/>
    </source>
</evidence>
<dbReference type="Proteomes" id="UP000712600">
    <property type="component" value="Unassembled WGS sequence"/>
</dbReference>
<protein>
    <submittedName>
        <fullName evidence="1">Uncharacterized protein</fullName>
    </submittedName>
</protein>
<reference evidence="1" key="1">
    <citation type="submission" date="2019-12" db="EMBL/GenBank/DDBJ databases">
        <title>Genome sequencing and annotation of Brassica cretica.</title>
        <authorList>
            <person name="Studholme D.J."/>
            <person name="Sarris P."/>
        </authorList>
    </citation>
    <scope>NUCLEOTIDE SEQUENCE</scope>
    <source>
        <strain evidence="1">PFS-109/04</strain>
        <tissue evidence="1">Leaf</tissue>
    </source>
</reference>
<evidence type="ECO:0000313" key="2">
    <source>
        <dbReference type="Proteomes" id="UP000712600"/>
    </source>
</evidence>
<proteinExistence type="predicted"/>
<accession>A0A8S9QPJ3</accession>
<comment type="caution">
    <text evidence="1">The sequence shown here is derived from an EMBL/GenBank/DDBJ whole genome shotgun (WGS) entry which is preliminary data.</text>
</comment>
<dbReference type="AlphaFoldDB" id="A0A8S9QPJ3"/>
<sequence>MTELVYETADQNNNLVQSRFVAVPVEAGGRGVNVDPTLVSAGFYCSRQQTFSTSCRV</sequence>
<dbReference type="EMBL" id="QGKX02000996">
    <property type="protein sequence ID" value="KAF3553148.1"/>
    <property type="molecule type" value="Genomic_DNA"/>
</dbReference>